<dbReference type="Proteomes" id="UP001146793">
    <property type="component" value="Unassembled WGS sequence"/>
</dbReference>
<name>A0AAV7ZGC6_9EUKA</name>
<dbReference type="SUPFAM" id="SSF54928">
    <property type="entry name" value="RNA-binding domain, RBD"/>
    <property type="match status" value="1"/>
</dbReference>
<protein>
    <submittedName>
        <fullName evidence="2">Tho complex subunit</fullName>
    </submittedName>
</protein>
<reference evidence="2" key="1">
    <citation type="submission" date="2022-08" db="EMBL/GenBank/DDBJ databases">
        <title>Novel sulphate-reducing endosymbionts in the free-living metamonad Anaeramoeba.</title>
        <authorList>
            <person name="Jerlstrom-Hultqvist J."/>
            <person name="Cepicka I."/>
            <person name="Gallot-Lavallee L."/>
            <person name="Salas-Leiva D."/>
            <person name="Curtis B.A."/>
            <person name="Zahonova K."/>
            <person name="Pipaliya S."/>
            <person name="Dacks J."/>
            <person name="Roger A.J."/>
        </authorList>
    </citation>
    <scope>NUCLEOTIDE SEQUENCE</scope>
    <source>
        <strain evidence="2">Busselton2</strain>
    </source>
</reference>
<gene>
    <name evidence="2" type="ORF">M0812_13076</name>
</gene>
<dbReference type="AlphaFoldDB" id="A0AAV7ZGC6"/>
<evidence type="ECO:0000313" key="3">
    <source>
        <dbReference type="Proteomes" id="UP001146793"/>
    </source>
</evidence>
<evidence type="ECO:0000256" key="1">
    <source>
        <dbReference type="SAM" id="MobiDB-lite"/>
    </source>
</evidence>
<evidence type="ECO:0000313" key="2">
    <source>
        <dbReference type="EMBL" id="KAJ3441072.1"/>
    </source>
</evidence>
<proteinExistence type="predicted"/>
<dbReference type="CDD" id="cd00590">
    <property type="entry name" value="RRM_SF"/>
    <property type="match status" value="1"/>
</dbReference>
<dbReference type="InterPro" id="IPR012677">
    <property type="entry name" value="Nucleotide-bd_a/b_plait_sf"/>
</dbReference>
<accession>A0AAV7ZGC6</accession>
<dbReference type="Gene3D" id="3.30.70.330">
    <property type="match status" value="1"/>
</dbReference>
<sequence>MIRKLFFKNLPSKYSIDKLVQFIEEKSQCSPNIEIIKNKKNPNNGLAKITPSSKKNEELIKQALGDNFYFEKKKNNSCGLLEQEIQKKKKKQKRNKRKIFTRKNKKSTKKAKIQTKPQKNSPDNAESEPKKYQKPNCQHSTKNKKKKKTDLIRSNMKVNHATINNAEVVLNALFLHNIPYHANYYDIEYVLKPLIHIKELILFLDSNNQFKGCAKLLVEKKEDFQKLLTYSGKLKLFNRFIIINKFIHKNKISQPNNEKKTSEILDKNKKQK</sequence>
<dbReference type="GO" id="GO:0003676">
    <property type="term" value="F:nucleic acid binding"/>
    <property type="evidence" value="ECO:0007669"/>
    <property type="project" value="InterPro"/>
</dbReference>
<dbReference type="EMBL" id="JANTQA010000029">
    <property type="protein sequence ID" value="KAJ3441072.1"/>
    <property type="molecule type" value="Genomic_DNA"/>
</dbReference>
<feature type="region of interest" description="Disordered" evidence="1">
    <location>
        <begin position="86"/>
        <end position="150"/>
    </location>
</feature>
<organism evidence="2 3">
    <name type="scientific">Anaeramoeba flamelloides</name>
    <dbReference type="NCBI Taxonomy" id="1746091"/>
    <lineage>
        <taxon>Eukaryota</taxon>
        <taxon>Metamonada</taxon>
        <taxon>Anaeramoebidae</taxon>
        <taxon>Anaeramoeba</taxon>
    </lineage>
</organism>
<dbReference type="InterPro" id="IPR035979">
    <property type="entry name" value="RBD_domain_sf"/>
</dbReference>
<comment type="caution">
    <text evidence="2">The sequence shown here is derived from an EMBL/GenBank/DDBJ whole genome shotgun (WGS) entry which is preliminary data.</text>
</comment>
<feature type="compositionally biased region" description="Basic residues" evidence="1">
    <location>
        <begin position="87"/>
        <end position="113"/>
    </location>
</feature>